<evidence type="ECO:0000259" key="6">
    <source>
        <dbReference type="Pfam" id="PF17389"/>
    </source>
</evidence>
<feature type="domain" description="Alpha-L-rhamnosidase six-hairpin glycosidase" evidence="6">
    <location>
        <begin position="734"/>
        <end position="1092"/>
    </location>
</feature>
<dbReference type="PIRSF" id="PIRSF010631">
    <property type="entry name" value="A-rhamnsds"/>
    <property type="match status" value="1"/>
</dbReference>
<name>A0ABR6KKB4_9BACT</name>
<feature type="domain" description="Bacterial alpha-L-rhamnosidase N-terminal" evidence="5">
    <location>
        <begin position="399"/>
        <end position="576"/>
    </location>
</feature>
<dbReference type="Gene3D" id="1.50.10.10">
    <property type="match status" value="1"/>
</dbReference>
<dbReference type="GO" id="GO:0030596">
    <property type="term" value="F:alpha-L-rhamnosidase activity"/>
    <property type="evidence" value="ECO:0007669"/>
    <property type="project" value="UniProtKB-EC"/>
</dbReference>
<dbReference type="InterPro" id="IPR016007">
    <property type="entry name" value="Alpha_rhamnosid"/>
</dbReference>
<feature type="domain" description="Alpha-L-rhamnosidase C-terminal" evidence="7">
    <location>
        <begin position="1102"/>
        <end position="1169"/>
    </location>
</feature>
<dbReference type="InterPro" id="IPR008928">
    <property type="entry name" value="6-hairpin_glycosidase_sf"/>
</dbReference>
<dbReference type="Pfam" id="PF08531">
    <property type="entry name" value="Bac_rhamnosid_N"/>
    <property type="match status" value="1"/>
</dbReference>
<dbReference type="Pfam" id="PF17389">
    <property type="entry name" value="Bac_rhamnosid6H"/>
    <property type="match status" value="1"/>
</dbReference>
<accession>A0ABR6KKB4</accession>
<evidence type="ECO:0000256" key="1">
    <source>
        <dbReference type="ARBA" id="ARBA00001445"/>
    </source>
</evidence>
<evidence type="ECO:0000256" key="2">
    <source>
        <dbReference type="ARBA" id="ARBA00012652"/>
    </source>
</evidence>
<dbReference type="Gene3D" id="2.60.420.10">
    <property type="entry name" value="Maltose phosphorylase, domain 3"/>
    <property type="match status" value="1"/>
</dbReference>
<sequence length="1213" mass="135273">MKYTLLQLHWIYLLVGCLFLCPAYAWCTTSILSLKVQNKVEPLAVEDKHPVFSWQMQSDEVGQKQTAYRIVVTRKSDNRVVWDSRKVDSDISTQIKYMGVALQAEMAYDWNLTVWDAQGKSYTASSFFETGLMNPHISAWDGAEWIGSKELILDAAATNYFMISTRFKLLKGDRASFILGANDFRLIDSFQNADNLQGENYVRVELDLSGVGSAQGAALHIYRVGYAKSDRADIPFLTVSAEKYPETNINSLFTSDNKNTEHTITVKVESSNLTFTIDGKALTTTAASGNTPARFNVGPWGDTHDQNTLPHLASIGFAAMPDCEVRYSGYRVQNCGRSEDNVTFDKQHYNIFETLPNVRVEGDDILVRNDTEKMTIGYADPSHGALTMLRSSFSTRNGKKMTRAKLYVTAMGAYELFMNGNRVGEDWFAPGNSQYREVLGYYAYDVTDRLAEGDNCIAARLNPGWYTGYMTFTMPNFNFFGDHEALLARLVISYEDGSEQVVVTDKDTWKIYKEGPVRSGSFFHGERYDANREPAVEGWTTTAYNDSAWGQPDIIQKRDWIHFDIVSRYDDPVRVREVLTARQVMPVHSADKHTYVYDMGVNMVGVPSVTIPAGWLKKGDVVIMRYAEQLYPGLKGDDAWYIGEYGKKGRNIAGRPLHETMRAALVSDFYIAKDDGEVTIRPSTTYRGYQYIQITLPSHSGALPVSSVKGLVLSSDNLPSGKYEAVTADGRTGKLVNQLFKNIQRSQMGNFFTIPTDCPQRNERMGWTGDAQAYTRTATYNSDVQNFFRQWMVTLRADQGVGSATEAPGGIGSTVPTYNLADDTTFADGTTWAAAVCMVPWQLYIQYGNKQVIEENMEAMMDWLNGMDFYDFSETYPHLSSKASGLSDWLAMDPNTPADLVNNAIYMYMMEVTACMADAIGRADYAELLRERHALVKEEWNKAYVDEATGKTKNVDGKLVHSQSSYATPLNFNCFSDRNKARAEAYLAELAANPSASGLGDASYPAYTITTGFSGTPNILPALSRSGHVKEAYRMFTCTDFTSWLYPVTKGATSIWERWNGYEVAFAKGHSNAMNSFNHFALGAVGQWMYEYQLGITSDYGQGEAGYKHFVLQPSAGADYLSLAGSYVSCYGVIHSAWTADGKGTLTAYRTTVPANTTATLYLPVSESVSDCKEIKGVKFVRKSSRNGIPVAVYELESGSFEFLVQDGQVEVR</sequence>
<dbReference type="PANTHER" id="PTHR33307">
    <property type="entry name" value="ALPHA-RHAMNOSIDASE (EUROFUNG)"/>
    <property type="match status" value="1"/>
</dbReference>
<evidence type="ECO:0000259" key="4">
    <source>
        <dbReference type="Pfam" id="PF05592"/>
    </source>
</evidence>
<keyword evidence="3 8" id="KW-0378">Hydrolase</keyword>
<dbReference type="EMBL" id="JACHOC010000003">
    <property type="protein sequence ID" value="MBB4621954.1"/>
    <property type="molecule type" value="Genomic_DNA"/>
</dbReference>
<keyword evidence="8" id="KW-0326">Glycosidase</keyword>
<proteinExistence type="predicted"/>
<dbReference type="InterPro" id="IPR035396">
    <property type="entry name" value="Bac_rhamnosid6H"/>
</dbReference>
<comment type="caution">
    <text evidence="8">The sequence shown here is derived from an EMBL/GenBank/DDBJ whole genome shotgun (WGS) entry which is preliminary data.</text>
</comment>
<dbReference type="PROSITE" id="PS51257">
    <property type="entry name" value="PROKAR_LIPOPROTEIN"/>
    <property type="match status" value="1"/>
</dbReference>
<evidence type="ECO:0000313" key="8">
    <source>
        <dbReference type="EMBL" id="MBB4621954.1"/>
    </source>
</evidence>
<dbReference type="InterPro" id="IPR035398">
    <property type="entry name" value="Bac_rhamnosid_C"/>
</dbReference>
<dbReference type="InterPro" id="IPR012341">
    <property type="entry name" value="6hp_glycosidase-like_sf"/>
</dbReference>
<dbReference type="InterPro" id="IPR013783">
    <property type="entry name" value="Ig-like_fold"/>
</dbReference>
<dbReference type="Pfam" id="PF05592">
    <property type="entry name" value="Bac_rhamnosid"/>
    <property type="match status" value="1"/>
</dbReference>
<evidence type="ECO:0000256" key="3">
    <source>
        <dbReference type="ARBA" id="ARBA00022801"/>
    </source>
</evidence>
<evidence type="ECO:0000259" key="5">
    <source>
        <dbReference type="Pfam" id="PF08531"/>
    </source>
</evidence>
<dbReference type="Gene3D" id="2.60.40.10">
    <property type="entry name" value="Immunoglobulins"/>
    <property type="match status" value="1"/>
</dbReference>
<dbReference type="InterPro" id="IPR008902">
    <property type="entry name" value="Rhamnosid_concanavalin"/>
</dbReference>
<organism evidence="8 9">
    <name type="scientific">Parabacteroides faecis</name>
    <dbReference type="NCBI Taxonomy" id="1217282"/>
    <lineage>
        <taxon>Bacteria</taxon>
        <taxon>Pseudomonadati</taxon>
        <taxon>Bacteroidota</taxon>
        <taxon>Bacteroidia</taxon>
        <taxon>Bacteroidales</taxon>
        <taxon>Tannerellaceae</taxon>
        <taxon>Parabacteroides</taxon>
    </lineage>
</organism>
<dbReference type="Pfam" id="PF25788">
    <property type="entry name" value="Ig_Rha78A_N"/>
    <property type="match status" value="1"/>
</dbReference>
<dbReference type="EC" id="3.2.1.40" evidence="2"/>
<dbReference type="PANTHER" id="PTHR33307:SF6">
    <property type="entry name" value="ALPHA-RHAMNOSIDASE (EUROFUNG)-RELATED"/>
    <property type="match status" value="1"/>
</dbReference>
<dbReference type="RefSeq" id="WP_183670293.1">
    <property type="nucleotide sequence ID" value="NZ_BMPB01000001.1"/>
</dbReference>
<keyword evidence="9" id="KW-1185">Reference proteome</keyword>
<dbReference type="InterPro" id="IPR013737">
    <property type="entry name" value="Bac_rhamnosid_N"/>
</dbReference>
<evidence type="ECO:0000259" key="7">
    <source>
        <dbReference type="Pfam" id="PF17390"/>
    </source>
</evidence>
<dbReference type="Proteomes" id="UP000533637">
    <property type="component" value="Unassembled WGS sequence"/>
</dbReference>
<evidence type="ECO:0000313" key="9">
    <source>
        <dbReference type="Proteomes" id="UP000533637"/>
    </source>
</evidence>
<dbReference type="Pfam" id="PF17390">
    <property type="entry name" value="Bac_rhamnosid_C"/>
    <property type="match status" value="1"/>
</dbReference>
<comment type="catalytic activity">
    <reaction evidence="1">
        <text>Hydrolysis of terminal non-reducing alpha-L-rhamnose residues in alpha-L-rhamnosides.</text>
        <dbReference type="EC" id="3.2.1.40"/>
    </reaction>
</comment>
<reference evidence="8 9" key="1">
    <citation type="submission" date="2020-08" db="EMBL/GenBank/DDBJ databases">
        <title>Genomic Encyclopedia of Type Strains, Phase IV (KMG-IV): sequencing the most valuable type-strain genomes for metagenomic binning, comparative biology and taxonomic classification.</title>
        <authorList>
            <person name="Goeker M."/>
        </authorList>
    </citation>
    <scope>NUCLEOTIDE SEQUENCE [LARGE SCALE GENOMIC DNA]</scope>
    <source>
        <strain evidence="8 9">DSM 102983</strain>
    </source>
</reference>
<protein>
    <recommendedName>
        <fullName evidence="2">alpha-L-rhamnosidase</fullName>
        <ecNumber evidence="2">3.2.1.40</ecNumber>
    </recommendedName>
</protein>
<feature type="domain" description="Alpha-L-rhamnosidase concanavalin-like" evidence="4">
    <location>
        <begin position="591"/>
        <end position="712"/>
    </location>
</feature>
<gene>
    <name evidence="8" type="ORF">GGQ57_001851</name>
</gene>
<dbReference type="Gene3D" id="2.60.120.260">
    <property type="entry name" value="Galactose-binding domain-like"/>
    <property type="match status" value="2"/>
</dbReference>
<dbReference type="SUPFAM" id="SSF48208">
    <property type="entry name" value="Six-hairpin glycosidases"/>
    <property type="match status" value="1"/>
</dbReference>